<dbReference type="Gene3D" id="3.10.180.10">
    <property type="entry name" value="2,3-Dihydroxybiphenyl 1,2-Dioxygenase, domain 1"/>
    <property type="match status" value="1"/>
</dbReference>
<dbReference type="RefSeq" id="WP_344418806.1">
    <property type="nucleotide sequence ID" value="NZ_BAAANN010000012.1"/>
</dbReference>
<evidence type="ECO:0000313" key="2">
    <source>
        <dbReference type="EMBL" id="GAA1960310.1"/>
    </source>
</evidence>
<protein>
    <recommendedName>
        <fullName evidence="1">Glyoxalase-like domain-containing protein</fullName>
    </recommendedName>
</protein>
<proteinExistence type="predicted"/>
<sequence length="246" mass="26382">MSESPKFDHLLHCVPDVHRAVADYTSAGLPAHVNPPHLGMRNGAWRLDTRYIEILTVEDRAEFSASPFGIAIADWMPAIDSLIGNGGGALNFAIHVTDAAETADRLREEGHRPELTTFTLEGSPVSFHEVVLKGAPDWAPFFITYSPAPEVLMRQAPDGRVNRGEHDLAGFVVETPDPEASAAWLSRVARVPLDPTGRIAELPGGHVHFAPGSADRITALLLTGGRPPATTLHGLTVSNVTSKVDA</sequence>
<dbReference type="Pfam" id="PF13468">
    <property type="entry name" value="Glyoxalase_3"/>
    <property type="match status" value="1"/>
</dbReference>
<name>A0ABP5CBE9_9PSEU</name>
<keyword evidence="3" id="KW-1185">Reference proteome</keyword>
<gene>
    <name evidence="2" type="ORF">GCM10009754_33620</name>
</gene>
<evidence type="ECO:0000259" key="1">
    <source>
        <dbReference type="Pfam" id="PF13468"/>
    </source>
</evidence>
<reference evidence="3" key="1">
    <citation type="journal article" date="2019" name="Int. J. Syst. Evol. Microbiol.">
        <title>The Global Catalogue of Microorganisms (GCM) 10K type strain sequencing project: providing services to taxonomists for standard genome sequencing and annotation.</title>
        <authorList>
            <consortium name="The Broad Institute Genomics Platform"/>
            <consortium name="The Broad Institute Genome Sequencing Center for Infectious Disease"/>
            <person name="Wu L."/>
            <person name="Ma J."/>
        </authorList>
    </citation>
    <scope>NUCLEOTIDE SEQUENCE [LARGE SCALE GENOMIC DNA]</scope>
    <source>
        <strain evidence="3">JCM 14545</strain>
    </source>
</reference>
<comment type="caution">
    <text evidence="2">The sequence shown here is derived from an EMBL/GenBank/DDBJ whole genome shotgun (WGS) entry which is preliminary data.</text>
</comment>
<accession>A0ABP5CBE9</accession>
<dbReference type="SUPFAM" id="SSF54593">
    <property type="entry name" value="Glyoxalase/Bleomycin resistance protein/Dihydroxybiphenyl dioxygenase"/>
    <property type="match status" value="1"/>
</dbReference>
<dbReference type="InterPro" id="IPR025870">
    <property type="entry name" value="Glyoxalase-like_dom"/>
</dbReference>
<dbReference type="Proteomes" id="UP001501116">
    <property type="component" value="Unassembled WGS sequence"/>
</dbReference>
<dbReference type="InterPro" id="IPR029068">
    <property type="entry name" value="Glyas_Bleomycin-R_OHBP_Dase"/>
</dbReference>
<organism evidence="2 3">
    <name type="scientific">Amycolatopsis minnesotensis</name>
    <dbReference type="NCBI Taxonomy" id="337894"/>
    <lineage>
        <taxon>Bacteria</taxon>
        <taxon>Bacillati</taxon>
        <taxon>Actinomycetota</taxon>
        <taxon>Actinomycetes</taxon>
        <taxon>Pseudonocardiales</taxon>
        <taxon>Pseudonocardiaceae</taxon>
        <taxon>Amycolatopsis</taxon>
    </lineage>
</organism>
<feature type="domain" description="Glyoxalase-like" evidence="1">
    <location>
        <begin position="7"/>
        <end position="188"/>
    </location>
</feature>
<evidence type="ECO:0000313" key="3">
    <source>
        <dbReference type="Proteomes" id="UP001501116"/>
    </source>
</evidence>
<dbReference type="EMBL" id="BAAANN010000012">
    <property type="protein sequence ID" value="GAA1960310.1"/>
    <property type="molecule type" value="Genomic_DNA"/>
</dbReference>